<feature type="domain" description="C2" evidence="2">
    <location>
        <begin position="102"/>
        <end position="227"/>
    </location>
</feature>
<evidence type="ECO:0000259" key="2">
    <source>
        <dbReference type="PROSITE" id="PS50004"/>
    </source>
</evidence>
<dbReference type="Gene3D" id="2.60.40.150">
    <property type="entry name" value="C2 domain"/>
    <property type="match status" value="1"/>
</dbReference>
<dbReference type="InterPro" id="IPR035892">
    <property type="entry name" value="C2_domain_sf"/>
</dbReference>
<evidence type="ECO:0000313" key="3">
    <source>
        <dbReference type="EMBL" id="KAA8516123.1"/>
    </source>
</evidence>
<organism evidence="3 4">
    <name type="scientific">Nyssa sinensis</name>
    <dbReference type="NCBI Taxonomy" id="561372"/>
    <lineage>
        <taxon>Eukaryota</taxon>
        <taxon>Viridiplantae</taxon>
        <taxon>Streptophyta</taxon>
        <taxon>Embryophyta</taxon>
        <taxon>Tracheophyta</taxon>
        <taxon>Spermatophyta</taxon>
        <taxon>Magnoliopsida</taxon>
        <taxon>eudicotyledons</taxon>
        <taxon>Gunneridae</taxon>
        <taxon>Pentapetalae</taxon>
        <taxon>asterids</taxon>
        <taxon>Cornales</taxon>
        <taxon>Nyssaceae</taxon>
        <taxon>Nyssa</taxon>
    </lineage>
</organism>
<sequence>MIDQPCGSKTAELVLGVVQWSPSSGEGVEENGELSLMSPTISQVSLASNMVSESDRRLIEENEKLREMMEKLIETGKEQVIAISKLTGRVKDLEKKLARKKKPKTRRISAAGLAIRMEKETHVLEINLISAQGLKTPSANLRRMQTYALAWVDPSAKLRTLVDRVGGQNPTWNDKFLFRVASHFVSSETSAVSVEIYAVGCIKDHLVGTVRFLLSNCISGAVTGIPSFTALQIRRPSGRFHGVLNIAATLFNGLDSAAFTGLSAVCFRDLMRERRRHLSRKGSEKIARSSGGESNDLSCGDSDDFSDGANSTTSSSSATSTSTALKEWNGRSDIEEKKDLKSDGAGMLCGLMLQRKIHRRPFDQNSVFNF</sequence>
<dbReference type="Pfam" id="PF00168">
    <property type="entry name" value="C2"/>
    <property type="match status" value="1"/>
</dbReference>
<dbReference type="InterPro" id="IPR000008">
    <property type="entry name" value="C2_dom"/>
</dbReference>
<dbReference type="Proteomes" id="UP000325577">
    <property type="component" value="Linkage Group LG9"/>
</dbReference>
<gene>
    <name evidence="3" type="ORF">F0562_019302</name>
</gene>
<evidence type="ECO:0000256" key="1">
    <source>
        <dbReference type="SAM" id="MobiDB-lite"/>
    </source>
</evidence>
<name>A0A5J4ZBM6_9ASTE</name>
<dbReference type="EMBL" id="CM018052">
    <property type="protein sequence ID" value="KAA8516123.1"/>
    <property type="molecule type" value="Genomic_DNA"/>
</dbReference>
<accession>A0A5J4ZBM6</accession>
<dbReference type="PROSITE" id="PS50004">
    <property type="entry name" value="C2"/>
    <property type="match status" value="1"/>
</dbReference>
<dbReference type="GO" id="GO:0006952">
    <property type="term" value="P:defense response"/>
    <property type="evidence" value="ECO:0007669"/>
    <property type="project" value="InterPro"/>
</dbReference>
<feature type="region of interest" description="Disordered" evidence="1">
    <location>
        <begin position="278"/>
        <end position="329"/>
    </location>
</feature>
<proteinExistence type="predicted"/>
<dbReference type="OrthoDB" id="1909968at2759"/>
<dbReference type="CDD" id="cd04051">
    <property type="entry name" value="C2_SRC2_like"/>
    <property type="match status" value="1"/>
</dbReference>
<dbReference type="SUPFAM" id="SSF49562">
    <property type="entry name" value="C2 domain (Calcium/lipid-binding domain, CaLB)"/>
    <property type="match status" value="1"/>
</dbReference>
<dbReference type="InterPro" id="IPR044750">
    <property type="entry name" value="C2_SRC2/BAP"/>
</dbReference>
<dbReference type="PANTHER" id="PTHR32246">
    <property type="entry name" value="INGRESSION PROTEIN FIC1"/>
    <property type="match status" value="1"/>
</dbReference>
<evidence type="ECO:0000313" key="4">
    <source>
        <dbReference type="Proteomes" id="UP000325577"/>
    </source>
</evidence>
<reference evidence="3 4" key="1">
    <citation type="submission" date="2019-09" db="EMBL/GenBank/DDBJ databases">
        <title>A chromosome-level genome assembly of the Chinese tupelo Nyssa sinensis.</title>
        <authorList>
            <person name="Yang X."/>
            <person name="Kang M."/>
            <person name="Yang Y."/>
            <person name="Xiong H."/>
            <person name="Wang M."/>
            <person name="Zhang Z."/>
            <person name="Wang Z."/>
            <person name="Wu H."/>
            <person name="Ma T."/>
            <person name="Liu J."/>
            <person name="Xi Z."/>
        </authorList>
    </citation>
    <scope>NUCLEOTIDE SEQUENCE [LARGE SCALE GENOMIC DNA]</scope>
    <source>
        <strain evidence="3">J267</strain>
        <tissue evidence="3">Leaf</tissue>
    </source>
</reference>
<dbReference type="PANTHER" id="PTHR32246:SF69">
    <property type="entry name" value="CALCIUM-DEPENDENT LIPID-BINDING (CALB DOMAIN) FAMILY PROTEIN"/>
    <property type="match status" value="1"/>
</dbReference>
<protein>
    <recommendedName>
        <fullName evidence="2">C2 domain-containing protein</fullName>
    </recommendedName>
</protein>
<feature type="compositionally biased region" description="Low complexity" evidence="1">
    <location>
        <begin position="311"/>
        <end position="324"/>
    </location>
</feature>
<dbReference type="SMART" id="SM00239">
    <property type="entry name" value="C2"/>
    <property type="match status" value="1"/>
</dbReference>
<dbReference type="AlphaFoldDB" id="A0A5J4ZBM6"/>
<keyword evidence="4" id="KW-1185">Reference proteome</keyword>